<dbReference type="Proteomes" id="UP000054248">
    <property type="component" value="Unassembled WGS sequence"/>
</dbReference>
<dbReference type="HOGENOM" id="CLU_061245_1_0_1"/>
<dbReference type="OrthoDB" id="2139939at2759"/>
<feature type="compositionally biased region" description="Basic and acidic residues" evidence="1">
    <location>
        <begin position="1"/>
        <end position="20"/>
    </location>
</feature>
<protein>
    <submittedName>
        <fullName evidence="2">Uncharacterized protein</fullName>
    </submittedName>
</protein>
<feature type="region of interest" description="Disordered" evidence="1">
    <location>
        <begin position="237"/>
        <end position="274"/>
    </location>
</feature>
<dbReference type="AlphaFoldDB" id="A0A0C3QGJ5"/>
<feature type="compositionally biased region" description="Polar residues" evidence="1">
    <location>
        <begin position="120"/>
        <end position="137"/>
    </location>
</feature>
<reference evidence="2 3" key="1">
    <citation type="submission" date="2014-04" db="EMBL/GenBank/DDBJ databases">
        <authorList>
            <consortium name="DOE Joint Genome Institute"/>
            <person name="Kuo A."/>
            <person name="Girlanda M."/>
            <person name="Perotto S."/>
            <person name="Kohler A."/>
            <person name="Nagy L.G."/>
            <person name="Floudas D."/>
            <person name="Copeland A."/>
            <person name="Barry K.W."/>
            <person name="Cichocki N."/>
            <person name="Veneault-Fourrey C."/>
            <person name="LaButti K."/>
            <person name="Lindquist E.A."/>
            <person name="Lipzen A."/>
            <person name="Lundell T."/>
            <person name="Morin E."/>
            <person name="Murat C."/>
            <person name="Sun H."/>
            <person name="Tunlid A."/>
            <person name="Henrissat B."/>
            <person name="Grigoriev I.V."/>
            <person name="Hibbett D.S."/>
            <person name="Martin F."/>
            <person name="Nordberg H.P."/>
            <person name="Cantor M.N."/>
            <person name="Hua S.X."/>
        </authorList>
    </citation>
    <scope>NUCLEOTIDE SEQUENCE [LARGE SCALE GENOMIC DNA]</scope>
    <source>
        <strain evidence="2 3">MUT 4182</strain>
    </source>
</reference>
<evidence type="ECO:0000256" key="1">
    <source>
        <dbReference type="SAM" id="MobiDB-lite"/>
    </source>
</evidence>
<feature type="region of interest" description="Disordered" evidence="1">
    <location>
        <begin position="119"/>
        <end position="218"/>
    </location>
</feature>
<dbReference type="InterPro" id="IPR044688">
    <property type="entry name" value="SCI-1-like"/>
</dbReference>
<feature type="compositionally biased region" description="Basic and acidic residues" evidence="1">
    <location>
        <begin position="158"/>
        <end position="218"/>
    </location>
</feature>
<keyword evidence="3" id="KW-1185">Reference proteome</keyword>
<accession>A0A0C3QGJ5</accession>
<dbReference type="PANTHER" id="PTHR34117:SF1">
    <property type="entry name" value="STYLE CELL-CYCLE INHIBITOR 1"/>
    <property type="match status" value="1"/>
</dbReference>
<name>A0A0C3QGJ5_9AGAM</name>
<evidence type="ECO:0000313" key="2">
    <source>
        <dbReference type="EMBL" id="KIO25471.1"/>
    </source>
</evidence>
<feature type="region of interest" description="Disordered" evidence="1">
    <location>
        <begin position="1"/>
        <end position="26"/>
    </location>
</feature>
<proteinExistence type="predicted"/>
<dbReference type="EMBL" id="KN823041">
    <property type="protein sequence ID" value="KIO25471.1"/>
    <property type="molecule type" value="Genomic_DNA"/>
</dbReference>
<sequence>MPRRSVSRERESPSDLELPHDAQTLDPDQDYFMKQAEFRVWLREEKGKYVDELSGEKSRAYFRKFVKRWNSGKLDDSFYSGRVTARAASSSNTAYRWSFAGKESKKDKVALEEARDTVARATNQVQSTDGVSPSSVPKSKGRIAGPTLPSAADWTEQEEARREFVEYERKNSRKREREEDKERVEDLVGPRETGREAMLEKKRLKRESDRQARGEKDDAFLEVGEDALYGGSDSFQARLAQRDTARKRMEEKRQGERMGRESEGQNRLSALREKDKANMAYLQALAKERFG</sequence>
<dbReference type="PANTHER" id="PTHR34117">
    <property type="entry name" value="STYLE CELL-CYCLE INHIBITOR 1"/>
    <property type="match status" value="1"/>
</dbReference>
<feature type="compositionally biased region" description="Basic and acidic residues" evidence="1">
    <location>
        <begin position="240"/>
        <end position="274"/>
    </location>
</feature>
<dbReference type="STRING" id="1051891.A0A0C3QGJ5"/>
<evidence type="ECO:0000313" key="3">
    <source>
        <dbReference type="Proteomes" id="UP000054248"/>
    </source>
</evidence>
<reference evidence="3" key="2">
    <citation type="submission" date="2015-01" db="EMBL/GenBank/DDBJ databases">
        <title>Evolutionary Origins and Diversification of the Mycorrhizal Mutualists.</title>
        <authorList>
            <consortium name="DOE Joint Genome Institute"/>
            <consortium name="Mycorrhizal Genomics Consortium"/>
            <person name="Kohler A."/>
            <person name="Kuo A."/>
            <person name="Nagy L.G."/>
            <person name="Floudas D."/>
            <person name="Copeland A."/>
            <person name="Barry K.W."/>
            <person name="Cichocki N."/>
            <person name="Veneault-Fourrey C."/>
            <person name="LaButti K."/>
            <person name="Lindquist E.A."/>
            <person name="Lipzen A."/>
            <person name="Lundell T."/>
            <person name="Morin E."/>
            <person name="Murat C."/>
            <person name="Riley R."/>
            <person name="Ohm R."/>
            <person name="Sun H."/>
            <person name="Tunlid A."/>
            <person name="Henrissat B."/>
            <person name="Grigoriev I.V."/>
            <person name="Hibbett D.S."/>
            <person name="Martin F."/>
        </authorList>
    </citation>
    <scope>NUCLEOTIDE SEQUENCE [LARGE SCALE GENOMIC DNA]</scope>
    <source>
        <strain evidence="3">MUT 4182</strain>
    </source>
</reference>
<organism evidence="2 3">
    <name type="scientific">Tulasnella calospora MUT 4182</name>
    <dbReference type="NCBI Taxonomy" id="1051891"/>
    <lineage>
        <taxon>Eukaryota</taxon>
        <taxon>Fungi</taxon>
        <taxon>Dikarya</taxon>
        <taxon>Basidiomycota</taxon>
        <taxon>Agaricomycotina</taxon>
        <taxon>Agaricomycetes</taxon>
        <taxon>Cantharellales</taxon>
        <taxon>Tulasnellaceae</taxon>
        <taxon>Tulasnella</taxon>
    </lineage>
</organism>
<gene>
    <name evidence="2" type="ORF">M407DRAFT_244066</name>
</gene>